<evidence type="ECO:0000313" key="1">
    <source>
        <dbReference type="EMBL" id="SUC17026.1"/>
    </source>
</evidence>
<dbReference type="GeneID" id="93393586"/>
<dbReference type="EMBL" id="UGTW01000001">
    <property type="protein sequence ID" value="SUC17026.1"/>
    <property type="molecule type" value="Genomic_DNA"/>
</dbReference>
<proteinExistence type="predicted"/>
<dbReference type="AlphaFoldDB" id="A0A379FBT3"/>
<dbReference type="RefSeq" id="WP_036934828.1">
    <property type="nucleotide sequence ID" value="NZ_CABMNT010000001.1"/>
</dbReference>
<gene>
    <name evidence="1" type="ORF">NCTC10376_02946</name>
</gene>
<sequence length="159" mass="18405">MKRMLIPVISLFLFISSVFIYFNSYKKNIPDLNCYAQVRYGYFNDKEFDVMDTGIGFMLENGEGTISYSATLKKDNSVFNIKRDIKVTYKVTDNNSYLMTVSDIKVSPLDNLPDNLSYAYMYGYTREAGGWFNVNVKENGPNSYIMYTTTIPQFFCKKT</sequence>
<reference evidence="1 2" key="1">
    <citation type="submission" date="2018-06" db="EMBL/GenBank/DDBJ databases">
        <authorList>
            <consortium name="Pathogen Informatics"/>
            <person name="Doyle S."/>
        </authorList>
    </citation>
    <scope>NUCLEOTIDE SEQUENCE [LARGE SCALE GENOMIC DNA]</scope>
    <source>
        <strain evidence="1 2">NCTC10376</strain>
    </source>
</reference>
<accession>A0A379FBT3</accession>
<protein>
    <submittedName>
        <fullName evidence="1">Uncharacterized protein</fullName>
    </submittedName>
</protein>
<dbReference type="OrthoDB" id="6479696at2"/>
<evidence type="ECO:0000313" key="2">
    <source>
        <dbReference type="Proteomes" id="UP000254331"/>
    </source>
</evidence>
<organism evidence="1 2">
    <name type="scientific">Proteus vulgaris</name>
    <dbReference type="NCBI Taxonomy" id="585"/>
    <lineage>
        <taxon>Bacteria</taxon>
        <taxon>Pseudomonadati</taxon>
        <taxon>Pseudomonadota</taxon>
        <taxon>Gammaproteobacteria</taxon>
        <taxon>Enterobacterales</taxon>
        <taxon>Morganellaceae</taxon>
        <taxon>Proteus</taxon>
    </lineage>
</organism>
<name>A0A379FBT3_PROVU</name>
<dbReference type="Proteomes" id="UP000254331">
    <property type="component" value="Unassembled WGS sequence"/>
</dbReference>